<evidence type="ECO:0000256" key="2">
    <source>
        <dbReference type="ARBA" id="ARBA00023210"/>
    </source>
</evidence>
<keyword evidence="3" id="KW-0131">Cell cycle</keyword>
<dbReference type="RefSeq" id="WP_050005644.1">
    <property type="nucleotide sequence ID" value="NZ_JXXK01000016.1"/>
</dbReference>
<name>A0A0D8J1A1_9FIRM</name>
<sequence length="150" mass="16276">MTTRSGKEKSMQEKTAGGTPAAPIKLDVSVRVIEPVKNLMGFASVKFNDCFVVENLKIVQGSKGLFLGMPSQPDGKGGYRDMAYPVTKEFREQLNTAVLQAYEAKLEQMAERGSVGRASISDQLKAGKAAAEQAKAERPPKEKPSRSAER</sequence>
<protein>
    <submittedName>
        <fullName evidence="5">Stage V sporulation protein G</fullName>
    </submittedName>
</protein>
<accession>A0A0D8J1A1</accession>
<dbReference type="AlphaFoldDB" id="A0A0D8J1A1"/>
<evidence type="ECO:0000256" key="1">
    <source>
        <dbReference type="ARBA" id="ARBA00022618"/>
    </source>
</evidence>
<dbReference type="Gene3D" id="3.30.1120.40">
    <property type="entry name" value="Stage V sporulation protein G"/>
    <property type="match status" value="1"/>
</dbReference>
<dbReference type="GeneID" id="42857245"/>
<dbReference type="PANTHER" id="PTHR38429">
    <property type="entry name" value="SEPTATION PROTEIN SPOVG-RELATED"/>
    <property type="match status" value="1"/>
</dbReference>
<comment type="caution">
    <text evidence="5">The sequence shown here is derived from an EMBL/GenBank/DDBJ whole genome shotgun (WGS) entry which is preliminary data.</text>
</comment>
<keyword evidence="2" id="KW-0717">Septation</keyword>
<keyword evidence="6" id="KW-1185">Reference proteome</keyword>
<dbReference type="GO" id="GO:0030435">
    <property type="term" value="P:sporulation resulting in formation of a cellular spore"/>
    <property type="evidence" value="ECO:0007669"/>
    <property type="project" value="InterPro"/>
</dbReference>
<evidence type="ECO:0000313" key="6">
    <source>
        <dbReference type="Proteomes" id="UP000032483"/>
    </source>
</evidence>
<evidence type="ECO:0000313" key="5">
    <source>
        <dbReference type="EMBL" id="KJF39558.1"/>
    </source>
</evidence>
<keyword evidence="1" id="KW-0132">Cell division</keyword>
<evidence type="ECO:0000256" key="3">
    <source>
        <dbReference type="ARBA" id="ARBA00023306"/>
    </source>
</evidence>
<feature type="region of interest" description="Disordered" evidence="4">
    <location>
        <begin position="1"/>
        <end position="20"/>
    </location>
</feature>
<dbReference type="SUPFAM" id="SSF160537">
    <property type="entry name" value="SpoVG-like"/>
    <property type="match status" value="1"/>
</dbReference>
<dbReference type="Proteomes" id="UP000032483">
    <property type="component" value="Unassembled WGS sequence"/>
</dbReference>
<dbReference type="PATRIC" id="fig|1550024.3.peg.2673"/>
<evidence type="ECO:0000256" key="4">
    <source>
        <dbReference type="SAM" id="MobiDB-lite"/>
    </source>
</evidence>
<dbReference type="EMBL" id="JXXK01000016">
    <property type="protein sequence ID" value="KJF39558.1"/>
    <property type="molecule type" value="Genomic_DNA"/>
</dbReference>
<feature type="compositionally biased region" description="Basic and acidic residues" evidence="4">
    <location>
        <begin position="1"/>
        <end position="12"/>
    </location>
</feature>
<organism evidence="5 6">
    <name type="scientific">Ruthenibacterium lactatiformans</name>
    <dbReference type="NCBI Taxonomy" id="1550024"/>
    <lineage>
        <taxon>Bacteria</taxon>
        <taxon>Bacillati</taxon>
        <taxon>Bacillota</taxon>
        <taxon>Clostridia</taxon>
        <taxon>Eubacteriales</taxon>
        <taxon>Oscillospiraceae</taxon>
        <taxon>Ruthenibacterium</taxon>
    </lineage>
</organism>
<proteinExistence type="predicted"/>
<dbReference type="GO" id="GO:0000917">
    <property type="term" value="P:division septum assembly"/>
    <property type="evidence" value="ECO:0007669"/>
    <property type="project" value="UniProtKB-KW"/>
</dbReference>
<dbReference type="InterPro" id="IPR007170">
    <property type="entry name" value="SpoVG"/>
</dbReference>
<dbReference type="InterPro" id="IPR036751">
    <property type="entry name" value="SpoVG_sf"/>
</dbReference>
<feature type="region of interest" description="Disordered" evidence="4">
    <location>
        <begin position="115"/>
        <end position="150"/>
    </location>
</feature>
<dbReference type="Pfam" id="PF04026">
    <property type="entry name" value="SpoVG"/>
    <property type="match status" value="1"/>
</dbReference>
<feature type="compositionally biased region" description="Basic and acidic residues" evidence="4">
    <location>
        <begin position="134"/>
        <end position="150"/>
    </location>
</feature>
<reference evidence="5" key="1">
    <citation type="submission" date="2015-02" db="EMBL/GenBank/DDBJ databases">
        <title>A novel member of the family Ruminococcaceae isolated from human feces.</title>
        <authorList>
            <person name="Shkoporov A.N."/>
            <person name="Chaplin A.V."/>
            <person name="Motuzova O.V."/>
            <person name="Kafarskaia L.I."/>
            <person name="Khokhlova E.V."/>
            <person name="Efimov B.A."/>
        </authorList>
    </citation>
    <scope>NUCLEOTIDE SEQUENCE [LARGE SCALE GENOMIC DNA]</scope>
    <source>
        <strain evidence="5">585-1</strain>
    </source>
</reference>
<gene>
    <name evidence="5" type="ORF">TQ39_11725</name>
</gene>
<dbReference type="PANTHER" id="PTHR38429:SF1">
    <property type="entry name" value="SEPTATION PROTEIN SPOVG-RELATED"/>
    <property type="match status" value="1"/>
</dbReference>